<sequence length="464" mass="50214">MIGVIKVRLAGPYVCAGLVALVQLMAPAAMFMIDEQGLVELPETAIPVFILLLAGTLQQCGSSSGRLAVSPVQAMTDHRLVLPVEGVDNTRCSIDIPTVLAGIGKQLAGVVQQPFGVGASGLTARSLQMQHQPRPLEGMPRRSAEGPETVGRVFPVVIGKRLPVLGEMLDDLKVVGTGMLMDNPLDNAQRPVEPLRVTRHIGECKEGFGAVHVAVGAAIRFLIAPVPRERLTHGAFLIAPEMRLDHLDGVGQQCLRARPPRHHGRTGRQCDERMQISLLFGLAAVFERGTEPAAVFGIVQRSAQCGDTVIDQRSTARDALRMRHGKTVGHARRVHGSCGGTDHQPTVVIKTAKAVVQPRSLGEGQQTIAFQCQPLVMGWRAQPTAEGLIIVIHEAMPPPSIRLCPDCTGGHFDRGHNARPVDRRQADTTCINVGFYTLKRETTWLRSAARRDNSWLDALIWLAP</sequence>
<comment type="caution">
    <text evidence="2">The sequence shown here is derived from an EMBL/GenBank/DDBJ whole genome shotgun (WGS) entry which is preliminary data.</text>
</comment>
<keyword evidence="1" id="KW-1133">Transmembrane helix</keyword>
<keyword evidence="1" id="KW-0812">Transmembrane</keyword>
<reference evidence="2 3" key="1">
    <citation type="submission" date="2018-08" db="EMBL/GenBank/DDBJ databases">
        <title>Recombination of ecologically and evolutionarily significant loci maintains genetic cohesion in the Pseudomonas syringae species complex.</title>
        <authorList>
            <person name="Dillon M."/>
            <person name="Thakur S."/>
            <person name="Almeida R.N.D."/>
            <person name="Weir B.S."/>
            <person name="Guttman D.S."/>
        </authorList>
    </citation>
    <scope>NUCLEOTIDE SEQUENCE [LARGE SCALE GENOMIC DNA]</scope>
    <source>
        <strain evidence="2 3">1449B</strain>
    </source>
</reference>
<dbReference type="EMBL" id="RBUI01000084">
    <property type="protein sequence ID" value="RMU88081.1"/>
    <property type="molecule type" value="Genomic_DNA"/>
</dbReference>
<evidence type="ECO:0000256" key="1">
    <source>
        <dbReference type="SAM" id="Phobius"/>
    </source>
</evidence>
<evidence type="ECO:0000313" key="2">
    <source>
        <dbReference type="EMBL" id="RMU88081.1"/>
    </source>
</evidence>
<dbReference type="Proteomes" id="UP000267078">
    <property type="component" value="Unassembled WGS sequence"/>
</dbReference>
<organism evidence="2 3">
    <name type="scientific">Pseudomonas savastanoi pv. phaseolicola</name>
    <name type="common">Pseudomonas syringae pv. phaseolicola</name>
    <dbReference type="NCBI Taxonomy" id="319"/>
    <lineage>
        <taxon>Bacteria</taxon>
        <taxon>Pseudomonadati</taxon>
        <taxon>Pseudomonadota</taxon>
        <taxon>Gammaproteobacteria</taxon>
        <taxon>Pseudomonadales</taxon>
        <taxon>Pseudomonadaceae</taxon>
        <taxon>Pseudomonas</taxon>
    </lineage>
</organism>
<proteinExistence type="predicted"/>
<feature type="transmembrane region" description="Helical" evidence="1">
    <location>
        <begin position="12"/>
        <end position="33"/>
    </location>
</feature>
<evidence type="ECO:0000313" key="3">
    <source>
        <dbReference type="Proteomes" id="UP000267078"/>
    </source>
</evidence>
<accession>A0A7Z6UT85</accession>
<gene>
    <name evidence="2" type="ORF">ALP21_05426</name>
</gene>
<keyword evidence="1" id="KW-0472">Membrane</keyword>
<dbReference type="AlphaFoldDB" id="A0A7Z6UT85"/>
<protein>
    <submittedName>
        <fullName evidence="2">Uncharacterized protein</fullName>
    </submittedName>
</protein>
<name>A0A7Z6UT85_PSESH</name>